<reference evidence="7" key="1">
    <citation type="journal article" date="2020" name="ISME J.">
        <title>Gammaproteobacteria mediating utilization of methyl-, sulfur- and petroleum organic compounds in deep ocean hydrothermal plumes.</title>
        <authorList>
            <person name="Zhou Z."/>
            <person name="Liu Y."/>
            <person name="Pan J."/>
            <person name="Cron B.R."/>
            <person name="Toner B.M."/>
            <person name="Anantharaman K."/>
            <person name="Breier J.A."/>
            <person name="Dick G.J."/>
            <person name="Li M."/>
        </authorList>
    </citation>
    <scope>NUCLEOTIDE SEQUENCE</scope>
    <source>
        <strain evidence="6">SZUA-1453</strain>
        <strain evidence="7">SZUA-1471</strain>
    </source>
</reference>
<evidence type="ECO:0000313" key="7">
    <source>
        <dbReference type="EMBL" id="HIP91481.1"/>
    </source>
</evidence>
<sequence length="251" mass="28327">MKLSIRGVKFSYGSREVLNDVSFEVQEGEVFSILGVNGSGKSTLLKCIVKVLTPKRGTILIDNYNIREIDNSQLGRLIGYVPQRSSGNYMTVFDTLLLGRKPYIKWEASKEDIEIVHKVLKLLDLEDLMWKYTQELSGGELQKVIIGRALVQEPEVLLLDEPTNNLDIKNQLEIMKIIRDISKSEGITSVLVMHDLNLALRYSDKFALLKDGKIYAVGGREVITPENIKNVYGVDVYMDHIKGYPVVVPIV</sequence>
<dbReference type="PANTHER" id="PTHR42734:SF6">
    <property type="entry name" value="MOLYBDATE IMPORT ATP-BINDING PROTEIN MOLC"/>
    <property type="match status" value="1"/>
</dbReference>
<dbReference type="InterPro" id="IPR003439">
    <property type="entry name" value="ABC_transporter-like_ATP-bd"/>
</dbReference>
<feature type="domain" description="ABC transporter" evidence="5">
    <location>
        <begin position="3"/>
        <end position="236"/>
    </location>
</feature>
<protein>
    <submittedName>
        <fullName evidence="7">ABC transporter ATP-binding protein</fullName>
    </submittedName>
</protein>
<dbReference type="Proteomes" id="UP000618343">
    <property type="component" value="Unassembled WGS sequence"/>
</dbReference>
<evidence type="ECO:0000256" key="2">
    <source>
        <dbReference type="ARBA" id="ARBA00022448"/>
    </source>
</evidence>
<keyword evidence="3" id="KW-0547">Nucleotide-binding</keyword>
<evidence type="ECO:0000256" key="3">
    <source>
        <dbReference type="ARBA" id="ARBA00022741"/>
    </source>
</evidence>
<dbReference type="FunFam" id="3.40.50.300:FF:000134">
    <property type="entry name" value="Iron-enterobactin ABC transporter ATP-binding protein"/>
    <property type="match status" value="1"/>
</dbReference>
<dbReference type="SMART" id="SM00382">
    <property type="entry name" value="AAA"/>
    <property type="match status" value="1"/>
</dbReference>
<accession>A0A832ZL43</accession>
<evidence type="ECO:0000313" key="8">
    <source>
        <dbReference type="Proteomes" id="UP000618343"/>
    </source>
</evidence>
<comment type="similarity">
    <text evidence="1">Belongs to the ABC transporter superfamily.</text>
</comment>
<evidence type="ECO:0000259" key="5">
    <source>
        <dbReference type="PROSITE" id="PS50893"/>
    </source>
</evidence>
<evidence type="ECO:0000256" key="1">
    <source>
        <dbReference type="ARBA" id="ARBA00005417"/>
    </source>
</evidence>
<comment type="caution">
    <text evidence="7">The sequence shown here is derived from an EMBL/GenBank/DDBJ whole genome shotgun (WGS) entry which is preliminary data.</text>
</comment>
<dbReference type="InterPro" id="IPR017871">
    <property type="entry name" value="ABC_transporter-like_CS"/>
</dbReference>
<dbReference type="InterPro" id="IPR003593">
    <property type="entry name" value="AAA+_ATPase"/>
</dbReference>
<dbReference type="EMBL" id="DQUI01000066">
    <property type="protein sequence ID" value="HIP84617.1"/>
    <property type="molecule type" value="Genomic_DNA"/>
</dbReference>
<dbReference type="InterPro" id="IPR050153">
    <property type="entry name" value="Metal_Ion_Import_ABC"/>
</dbReference>
<keyword evidence="4 7" id="KW-0067">ATP-binding</keyword>
<proteinExistence type="inferred from homology"/>
<dbReference type="GO" id="GO:0016887">
    <property type="term" value="F:ATP hydrolysis activity"/>
    <property type="evidence" value="ECO:0007669"/>
    <property type="project" value="InterPro"/>
</dbReference>
<name>A0A832ZL43_9EURY</name>
<keyword evidence="2" id="KW-0813">Transport</keyword>
<dbReference type="Pfam" id="PF00005">
    <property type="entry name" value="ABC_tran"/>
    <property type="match status" value="1"/>
</dbReference>
<dbReference type="GO" id="GO:0005524">
    <property type="term" value="F:ATP binding"/>
    <property type="evidence" value="ECO:0007669"/>
    <property type="project" value="UniProtKB-KW"/>
</dbReference>
<evidence type="ECO:0000313" key="6">
    <source>
        <dbReference type="EMBL" id="HIP84617.1"/>
    </source>
</evidence>
<dbReference type="Proteomes" id="UP000643554">
    <property type="component" value="Unassembled WGS sequence"/>
</dbReference>
<dbReference type="PROSITE" id="PS50893">
    <property type="entry name" value="ABC_TRANSPORTER_2"/>
    <property type="match status" value="1"/>
</dbReference>
<organism evidence="7 8">
    <name type="scientific">Methanothermococcus okinawensis</name>
    <dbReference type="NCBI Taxonomy" id="155863"/>
    <lineage>
        <taxon>Archaea</taxon>
        <taxon>Methanobacteriati</taxon>
        <taxon>Methanobacteriota</taxon>
        <taxon>Methanomada group</taxon>
        <taxon>Methanococci</taxon>
        <taxon>Methanococcales</taxon>
        <taxon>Methanococcaceae</taxon>
        <taxon>Methanothermococcus</taxon>
    </lineage>
</organism>
<dbReference type="Gene3D" id="3.40.50.300">
    <property type="entry name" value="P-loop containing nucleotide triphosphate hydrolases"/>
    <property type="match status" value="1"/>
</dbReference>
<dbReference type="AlphaFoldDB" id="A0A832ZL43"/>
<dbReference type="SUPFAM" id="SSF52540">
    <property type="entry name" value="P-loop containing nucleoside triphosphate hydrolases"/>
    <property type="match status" value="1"/>
</dbReference>
<dbReference type="PANTHER" id="PTHR42734">
    <property type="entry name" value="METAL TRANSPORT SYSTEM ATP-BINDING PROTEIN TM_0124-RELATED"/>
    <property type="match status" value="1"/>
</dbReference>
<dbReference type="InterPro" id="IPR027417">
    <property type="entry name" value="P-loop_NTPase"/>
</dbReference>
<evidence type="ECO:0000256" key="4">
    <source>
        <dbReference type="ARBA" id="ARBA00022840"/>
    </source>
</evidence>
<dbReference type="CDD" id="cd03214">
    <property type="entry name" value="ABC_Iron-Siderophores_B12_Hemin"/>
    <property type="match status" value="1"/>
</dbReference>
<dbReference type="PROSITE" id="PS00211">
    <property type="entry name" value="ABC_TRANSPORTER_1"/>
    <property type="match status" value="1"/>
</dbReference>
<dbReference type="EMBL" id="DQUO01000047">
    <property type="protein sequence ID" value="HIP91481.1"/>
    <property type="molecule type" value="Genomic_DNA"/>
</dbReference>
<gene>
    <name evidence="6" type="ORF">EYH15_03930</name>
    <name evidence="7" type="ORF">EYH21_04205</name>
</gene>